<proteinExistence type="predicted"/>
<feature type="region of interest" description="Disordered" evidence="1">
    <location>
        <begin position="598"/>
        <end position="625"/>
    </location>
</feature>
<sequence>MVLLIWNTYLSTTPISVFHIPLRALSPAIPPPGTPFLLVEMIGGQFNNSFKDLARLARTATPPDGSSTNCPPAPSRISLLPSVRLPNILAHRDTPEETPTTDKDPILTLEASSRTLIDCTVADNVSSTPLYSVKTVGASTKVTRNSSTGGTMQFATIRWPKVLPTRIKGKEVSDGVEIQMGNHRYLGGGSLLKYGPKPNSTRKFQIPNYSHQLKWKRRGDVYWCTTAGLKGPIATLELAKDKKPIRLTVFETLRDKYDSRGVLYHQGVYILLLDYLIVTAILLLTDLQEWMLVSEEKTIAVPESLEGGVNSVEAMTSQWRKIIWRLLLSPLNIRLSFISIDPQYITSARDYRGSSSYRSSMQTGEESMLSFSDSEGEDEDKPLEDAVVATRPGSMAYPPSISHPPSHSYFDPTFYPQDLPPVPPLPLQYARSNLSLREAAGTSSTLSSPVSQSIRELPRPPSSSSQSRASPLSEPLSRVSLQESTPPRPSFATQSHSTPASTSSSPVVGRTRSMTTGGHRSRSSRPLPTVPAQQHATGNHLQHQHTKSNGSFQSMHTVRRARSHATLAEEDSGFMTSDLSQSQEETLPVPVVPFASSANPASPTMSGRSLRSLPPTPISMDPTSPRPEVIQEELKVAAATVHLLRQQQQQEQQQYHHHHQHSQQHYTAHHQTSHHTAPTIRIPTSPLRKASITGAGTDDEDEDDGQAQWVQVLRDPSGRVLQPVPDSLYDVPPPAYSESQASYERDKAAAMENASPQ</sequence>
<evidence type="ECO:0000256" key="1">
    <source>
        <dbReference type="SAM" id="MobiDB-lite"/>
    </source>
</evidence>
<gene>
    <name evidence="2" type="ORF">FA13DRAFT_1770783</name>
</gene>
<feature type="compositionally biased region" description="Low complexity" evidence="1">
    <location>
        <begin position="492"/>
        <end position="506"/>
    </location>
</feature>
<keyword evidence="3" id="KW-1185">Reference proteome</keyword>
<dbReference type="Proteomes" id="UP000298030">
    <property type="component" value="Unassembled WGS sequence"/>
</dbReference>
<feature type="compositionally biased region" description="Polar residues" evidence="1">
    <location>
        <begin position="361"/>
        <end position="373"/>
    </location>
</feature>
<feature type="compositionally biased region" description="Polar residues" evidence="1">
    <location>
        <begin position="531"/>
        <end position="556"/>
    </location>
</feature>
<dbReference type="AlphaFoldDB" id="A0A4Y7TSR5"/>
<feature type="compositionally biased region" description="Low complexity" evidence="1">
    <location>
        <begin position="443"/>
        <end position="455"/>
    </location>
</feature>
<organism evidence="2 3">
    <name type="scientific">Coprinellus micaceus</name>
    <name type="common">Glistening ink-cap mushroom</name>
    <name type="synonym">Coprinus micaceus</name>
    <dbReference type="NCBI Taxonomy" id="71717"/>
    <lineage>
        <taxon>Eukaryota</taxon>
        <taxon>Fungi</taxon>
        <taxon>Dikarya</taxon>
        <taxon>Basidiomycota</taxon>
        <taxon>Agaricomycotina</taxon>
        <taxon>Agaricomycetes</taxon>
        <taxon>Agaricomycetidae</taxon>
        <taxon>Agaricales</taxon>
        <taxon>Agaricineae</taxon>
        <taxon>Psathyrellaceae</taxon>
        <taxon>Coprinellus</taxon>
    </lineage>
</organism>
<dbReference type="EMBL" id="QPFP01000004">
    <property type="protein sequence ID" value="TEB37196.1"/>
    <property type="molecule type" value="Genomic_DNA"/>
</dbReference>
<dbReference type="OrthoDB" id="3270497at2759"/>
<evidence type="ECO:0000313" key="3">
    <source>
        <dbReference type="Proteomes" id="UP000298030"/>
    </source>
</evidence>
<feature type="region of interest" description="Disordered" evidence="1">
    <location>
        <begin position="645"/>
        <end position="757"/>
    </location>
</feature>
<protein>
    <submittedName>
        <fullName evidence="2">Uncharacterized protein</fullName>
    </submittedName>
</protein>
<feature type="compositionally biased region" description="Polar residues" evidence="1">
    <location>
        <begin position="598"/>
        <end position="609"/>
    </location>
</feature>
<feature type="region of interest" description="Disordered" evidence="1">
    <location>
        <begin position="354"/>
        <end position="382"/>
    </location>
</feature>
<name>A0A4Y7TSR5_COPMI</name>
<feature type="compositionally biased region" description="Basic residues" evidence="1">
    <location>
        <begin position="655"/>
        <end position="673"/>
    </location>
</feature>
<feature type="region of interest" description="Disordered" evidence="1">
    <location>
        <begin position="438"/>
        <end position="563"/>
    </location>
</feature>
<feature type="compositionally biased region" description="Low complexity" evidence="1">
    <location>
        <begin position="462"/>
        <end position="475"/>
    </location>
</feature>
<comment type="caution">
    <text evidence="2">The sequence shown here is derived from an EMBL/GenBank/DDBJ whole genome shotgun (WGS) entry which is preliminary data.</text>
</comment>
<reference evidence="2 3" key="1">
    <citation type="journal article" date="2019" name="Nat. Ecol. Evol.">
        <title>Megaphylogeny resolves global patterns of mushroom evolution.</title>
        <authorList>
            <person name="Varga T."/>
            <person name="Krizsan K."/>
            <person name="Foldi C."/>
            <person name="Dima B."/>
            <person name="Sanchez-Garcia M."/>
            <person name="Sanchez-Ramirez S."/>
            <person name="Szollosi G.J."/>
            <person name="Szarkandi J.G."/>
            <person name="Papp V."/>
            <person name="Albert L."/>
            <person name="Andreopoulos W."/>
            <person name="Angelini C."/>
            <person name="Antonin V."/>
            <person name="Barry K.W."/>
            <person name="Bougher N.L."/>
            <person name="Buchanan P."/>
            <person name="Buyck B."/>
            <person name="Bense V."/>
            <person name="Catcheside P."/>
            <person name="Chovatia M."/>
            <person name="Cooper J."/>
            <person name="Damon W."/>
            <person name="Desjardin D."/>
            <person name="Finy P."/>
            <person name="Geml J."/>
            <person name="Haridas S."/>
            <person name="Hughes K."/>
            <person name="Justo A."/>
            <person name="Karasinski D."/>
            <person name="Kautmanova I."/>
            <person name="Kiss B."/>
            <person name="Kocsube S."/>
            <person name="Kotiranta H."/>
            <person name="LaButti K.M."/>
            <person name="Lechner B.E."/>
            <person name="Liimatainen K."/>
            <person name="Lipzen A."/>
            <person name="Lukacs Z."/>
            <person name="Mihaltcheva S."/>
            <person name="Morgado L.N."/>
            <person name="Niskanen T."/>
            <person name="Noordeloos M.E."/>
            <person name="Ohm R.A."/>
            <person name="Ortiz-Santana B."/>
            <person name="Ovrebo C."/>
            <person name="Racz N."/>
            <person name="Riley R."/>
            <person name="Savchenko A."/>
            <person name="Shiryaev A."/>
            <person name="Soop K."/>
            <person name="Spirin V."/>
            <person name="Szebenyi C."/>
            <person name="Tomsovsky M."/>
            <person name="Tulloss R.E."/>
            <person name="Uehling J."/>
            <person name="Grigoriev I.V."/>
            <person name="Vagvolgyi C."/>
            <person name="Papp T."/>
            <person name="Martin F.M."/>
            <person name="Miettinen O."/>
            <person name="Hibbett D.S."/>
            <person name="Nagy L.G."/>
        </authorList>
    </citation>
    <scope>NUCLEOTIDE SEQUENCE [LARGE SCALE GENOMIC DNA]</scope>
    <source>
        <strain evidence="2 3">FP101781</strain>
    </source>
</reference>
<accession>A0A4Y7TSR5</accession>
<evidence type="ECO:0000313" key="2">
    <source>
        <dbReference type="EMBL" id="TEB37196.1"/>
    </source>
</evidence>